<evidence type="ECO:0000256" key="1">
    <source>
        <dbReference type="SAM" id="Phobius"/>
    </source>
</evidence>
<accession>A0A3Q8CT99</accession>
<feature type="transmembrane region" description="Helical" evidence="1">
    <location>
        <begin position="33"/>
        <end position="54"/>
    </location>
</feature>
<evidence type="ECO:0000313" key="2">
    <source>
        <dbReference type="EMBL" id="AUJ30306.1"/>
    </source>
</evidence>
<dbReference type="KEGG" id="lhw:BSQ49_09035"/>
<sequence length="65" mass="7884">MKNKKVWLIGLIFEDNTIQNEWQLPIFIQMCYFLLYIIIVGIFYSHNSGVWYILKTSEKKQKEII</sequence>
<name>A0A3Q8CT99_9LACO</name>
<keyword evidence="1" id="KW-1133">Transmembrane helix</keyword>
<dbReference type="AlphaFoldDB" id="A0A3Q8CT99"/>
<evidence type="ECO:0000313" key="3">
    <source>
        <dbReference type="Proteomes" id="UP000314960"/>
    </source>
</evidence>
<proteinExistence type="predicted"/>
<organism evidence="2 3">
    <name type="scientific">Liquorilactobacillus hordei</name>
    <dbReference type="NCBI Taxonomy" id="468911"/>
    <lineage>
        <taxon>Bacteria</taxon>
        <taxon>Bacillati</taxon>
        <taxon>Bacillota</taxon>
        <taxon>Bacilli</taxon>
        <taxon>Lactobacillales</taxon>
        <taxon>Lactobacillaceae</taxon>
        <taxon>Liquorilactobacillus</taxon>
    </lineage>
</organism>
<gene>
    <name evidence="2" type="ORF">BSQ49_09035</name>
</gene>
<keyword evidence="1" id="KW-0812">Transmembrane</keyword>
<dbReference type="Proteomes" id="UP000314960">
    <property type="component" value="Chromosome"/>
</dbReference>
<reference evidence="2 3" key="1">
    <citation type="submission" date="2016-11" db="EMBL/GenBank/DDBJ databases">
        <title>Interaction between Lactobacillus species and yeast in water kefir.</title>
        <authorList>
            <person name="Behr J."/>
            <person name="Xu D."/>
            <person name="Vogel R.F."/>
        </authorList>
    </citation>
    <scope>NUCLEOTIDE SEQUENCE [LARGE SCALE GENOMIC DNA]</scope>
    <source>
        <strain evidence="2 3">TMW 1.1822</strain>
    </source>
</reference>
<keyword evidence="1" id="KW-0472">Membrane</keyword>
<protein>
    <submittedName>
        <fullName evidence="2">Uncharacterized protein</fullName>
    </submittedName>
</protein>
<dbReference type="EMBL" id="CP018176">
    <property type="protein sequence ID" value="AUJ30306.1"/>
    <property type="molecule type" value="Genomic_DNA"/>
</dbReference>